<dbReference type="EMBL" id="JAPTSV010000006">
    <property type="protein sequence ID" value="KAJ1527179.1"/>
    <property type="molecule type" value="Genomic_DNA"/>
</dbReference>
<evidence type="ECO:0000256" key="3">
    <source>
        <dbReference type="ARBA" id="ARBA00022448"/>
    </source>
</evidence>
<comment type="subcellular location">
    <subcellularLocation>
        <location evidence="1">Mitochondrion inner membrane</location>
        <topology evidence="1">Multi-pass membrane protein</topology>
    </subcellularLocation>
</comment>
<protein>
    <recommendedName>
        <fullName evidence="14">Solute carrier family 25 member 35-like</fullName>
    </recommendedName>
</protein>
<gene>
    <name evidence="12" type="ORF">ONE63_008710</name>
</gene>
<dbReference type="AlphaFoldDB" id="A0AAV7XPH1"/>
<keyword evidence="6" id="KW-0999">Mitochondrion inner membrane</keyword>
<evidence type="ECO:0000256" key="4">
    <source>
        <dbReference type="ARBA" id="ARBA00022692"/>
    </source>
</evidence>
<organism evidence="12 13">
    <name type="scientific">Megalurothrips usitatus</name>
    <name type="common">bean blossom thrips</name>
    <dbReference type="NCBI Taxonomy" id="439358"/>
    <lineage>
        <taxon>Eukaryota</taxon>
        <taxon>Metazoa</taxon>
        <taxon>Ecdysozoa</taxon>
        <taxon>Arthropoda</taxon>
        <taxon>Hexapoda</taxon>
        <taxon>Insecta</taxon>
        <taxon>Pterygota</taxon>
        <taxon>Neoptera</taxon>
        <taxon>Paraneoptera</taxon>
        <taxon>Thysanoptera</taxon>
        <taxon>Terebrantia</taxon>
        <taxon>Thripoidea</taxon>
        <taxon>Thripidae</taxon>
        <taxon>Megalurothrips</taxon>
    </lineage>
</organism>
<keyword evidence="3 11" id="KW-0813">Transport</keyword>
<keyword evidence="5" id="KW-0677">Repeat</keyword>
<evidence type="ECO:0000256" key="8">
    <source>
        <dbReference type="ARBA" id="ARBA00023128"/>
    </source>
</evidence>
<dbReference type="Gene3D" id="1.50.40.10">
    <property type="entry name" value="Mitochondrial carrier domain"/>
    <property type="match status" value="1"/>
</dbReference>
<keyword evidence="8" id="KW-0496">Mitochondrion</keyword>
<keyword evidence="9 10" id="KW-0472">Membrane</keyword>
<comment type="similarity">
    <text evidence="2 11">Belongs to the mitochondrial carrier (TC 2.A.29) family.</text>
</comment>
<comment type="caution">
    <text evidence="12">The sequence shown here is derived from an EMBL/GenBank/DDBJ whole genome shotgun (WGS) entry which is preliminary data.</text>
</comment>
<sequence>MEFVLGACASIGAGVFSNPLDVLKTKAQLQGELRARGQYSVHYKNMFHAAYMISREEGLLALQKGLSPALFHQVALNGTRLGLFQLAEDHGLTRNEDGTLSAPKTMLVSSAAGSVGAFLGSPFFLVKTQIQSQAPVAISKGANVVLGVQHDHRGMISAFSSILEKRGFLGLFDGASGAVLRVAIGSCAQLSTFSFCKQFIDDRQFFKEDAVWTKAFASSMLVGVMTALAMTPFDTVSTRLYNQSRDASGRGLMYSGITDCFAKTLRTEGVRGLYKGLVPVYARIAPHSMLTLMFWEKLKYLYHNQQYLQSTP</sequence>
<dbReference type="InterPro" id="IPR051508">
    <property type="entry name" value="Mito_Carrier_Antiporter"/>
</dbReference>
<evidence type="ECO:0000256" key="10">
    <source>
        <dbReference type="PROSITE-ProRule" id="PRU00282"/>
    </source>
</evidence>
<feature type="repeat" description="Solcar" evidence="10">
    <location>
        <begin position="1"/>
        <end position="90"/>
    </location>
</feature>
<evidence type="ECO:0000256" key="1">
    <source>
        <dbReference type="ARBA" id="ARBA00004448"/>
    </source>
</evidence>
<feature type="repeat" description="Solcar" evidence="10">
    <location>
        <begin position="100"/>
        <end position="199"/>
    </location>
</feature>
<dbReference type="SUPFAM" id="SSF103506">
    <property type="entry name" value="Mitochondrial carrier"/>
    <property type="match status" value="1"/>
</dbReference>
<evidence type="ECO:0000256" key="2">
    <source>
        <dbReference type="ARBA" id="ARBA00006375"/>
    </source>
</evidence>
<evidence type="ECO:0000256" key="7">
    <source>
        <dbReference type="ARBA" id="ARBA00022989"/>
    </source>
</evidence>
<evidence type="ECO:0000313" key="12">
    <source>
        <dbReference type="EMBL" id="KAJ1527179.1"/>
    </source>
</evidence>
<keyword evidence="4 10" id="KW-0812">Transmembrane</keyword>
<dbReference type="Pfam" id="PF00153">
    <property type="entry name" value="Mito_carr"/>
    <property type="match status" value="3"/>
</dbReference>
<evidence type="ECO:0000256" key="6">
    <source>
        <dbReference type="ARBA" id="ARBA00022792"/>
    </source>
</evidence>
<evidence type="ECO:0008006" key="14">
    <source>
        <dbReference type="Google" id="ProtNLM"/>
    </source>
</evidence>
<keyword evidence="7" id="KW-1133">Transmembrane helix</keyword>
<dbReference type="GO" id="GO:0005743">
    <property type="term" value="C:mitochondrial inner membrane"/>
    <property type="evidence" value="ECO:0007669"/>
    <property type="project" value="UniProtKB-SubCell"/>
</dbReference>
<dbReference type="InterPro" id="IPR023395">
    <property type="entry name" value="MCP_dom_sf"/>
</dbReference>
<evidence type="ECO:0000256" key="11">
    <source>
        <dbReference type="RuleBase" id="RU000488"/>
    </source>
</evidence>
<evidence type="ECO:0000256" key="9">
    <source>
        <dbReference type="ARBA" id="ARBA00023136"/>
    </source>
</evidence>
<reference evidence="12" key="1">
    <citation type="submission" date="2022-12" db="EMBL/GenBank/DDBJ databases">
        <title>Chromosome-level genome assembly of the bean flower thrips Megalurothrips usitatus.</title>
        <authorList>
            <person name="Ma L."/>
            <person name="Liu Q."/>
            <person name="Li H."/>
            <person name="Cai W."/>
        </authorList>
    </citation>
    <scope>NUCLEOTIDE SEQUENCE</scope>
    <source>
        <strain evidence="12">Cailab_2022a</strain>
    </source>
</reference>
<keyword evidence="13" id="KW-1185">Reference proteome</keyword>
<dbReference type="InterPro" id="IPR018108">
    <property type="entry name" value="MCP_transmembrane"/>
</dbReference>
<name>A0AAV7XPH1_9NEOP</name>
<evidence type="ECO:0000313" key="13">
    <source>
        <dbReference type="Proteomes" id="UP001075354"/>
    </source>
</evidence>
<evidence type="ECO:0000256" key="5">
    <source>
        <dbReference type="ARBA" id="ARBA00022737"/>
    </source>
</evidence>
<dbReference type="PROSITE" id="PS50920">
    <property type="entry name" value="SOLCAR"/>
    <property type="match status" value="3"/>
</dbReference>
<dbReference type="PANTHER" id="PTHR45928">
    <property type="entry name" value="RE38146P"/>
    <property type="match status" value="1"/>
</dbReference>
<proteinExistence type="inferred from homology"/>
<accession>A0AAV7XPH1</accession>
<feature type="repeat" description="Solcar" evidence="10">
    <location>
        <begin position="210"/>
        <end position="301"/>
    </location>
</feature>
<dbReference type="Proteomes" id="UP001075354">
    <property type="component" value="Chromosome 6"/>
</dbReference>
<dbReference type="PANTHER" id="PTHR45928:SF1">
    <property type="entry name" value="RE38146P"/>
    <property type="match status" value="1"/>
</dbReference>